<comment type="caution">
    <text evidence="1">The sequence shown here is derived from an EMBL/GenBank/DDBJ whole genome shotgun (WGS) entry which is preliminary data.</text>
</comment>
<evidence type="ECO:0000313" key="2">
    <source>
        <dbReference type="Proteomes" id="UP001386955"/>
    </source>
</evidence>
<dbReference type="Proteomes" id="UP001386955">
    <property type="component" value="Unassembled WGS sequence"/>
</dbReference>
<reference evidence="1 2" key="1">
    <citation type="submission" date="2024-01" db="EMBL/GenBank/DDBJ databases">
        <title>The genomes of 5 underutilized Papilionoideae crops provide insights into root nodulation and disease resistanc.</title>
        <authorList>
            <person name="Jiang F."/>
        </authorList>
    </citation>
    <scope>NUCLEOTIDE SEQUENCE [LARGE SCALE GENOMIC DNA]</scope>
    <source>
        <strain evidence="1">DUOXIRENSHENG_FW03</strain>
        <tissue evidence="1">Leaves</tissue>
    </source>
</reference>
<dbReference type="EMBL" id="JAYMYS010000004">
    <property type="protein sequence ID" value="KAK7395322.1"/>
    <property type="molecule type" value="Genomic_DNA"/>
</dbReference>
<evidence type="ECO:0000313" key="1">
    <source>
        <dbReference type="EMBL" id="KAK7395322.1"/>
    </source>
</evidence>
<protein>
    <submittedName>
        <fullName evidence="1">Uncharacterized protein</fullName>
    </submittedName>
</protein>
<dbReference type="AlphaFoldDB" id="A0AAN9XJJ8"/>
<proteinExistence type="predicted"/>
<gene>
    <name evidence="1" type="ORF">VNO78_15873</name>
</gene>
<keyword evidence="2" id="KW-1185">Reference proteome</keyword>
<name>A0AAN9XJJ8_PSOTE</name>
<organism evidence="1 2">
    <name type="scientific">Psophocarpus tetragonolobus</name>
    <name type="common">Winged bean</name>
    <name type="synonym">Dolichos tetragonolobus</name>
    <dbReference type="NCBI Taxonomy" id="3891"/>
    <lineage>
        <taxon>Eukaryota</taxon>
        <taxon>Viridiplantae</taxon>
        <taxon>Streptophyta</taxon>
        <taxon>Embryophyta</taxon>
        <taxon>Tracheophyta</taxon>
        <taxon>Spermatophyta</taxon>
        <taxon>Magnoliopsida</taxon>
        <taxon>eudicotyledons</taxon>
        <taxon>Gunneridae</taxon>
        <taxon>Pentapetalae</taxon>
        <taxon>rosids</taxon>
        <taxon>fabids</taxon>
        <taxon>Fabales</taxon>
        <taxon>Fabaceae</taxon>
        <taxon>Papilionoideae</taxon>
        <taxon>50 kb inversion clade</taxon>
        <taxon>NPAAA clade</taxon>
        <taxon>indigoferoid/millettioid clade</taxon>
        <taxon>Phaseoleae</taxon>
        <taxon>Psophocarpus</taxon>
    </lineage>
</organism>
<accession>A0AAN9XJJ8</accession>
<sequence length="169" mass="19316">MDTHLLLCLFKNPMHAHSGGILVLSSTFNTAVFSLIHYDGFVWLHDLVLLGVFLPGCMVGSDWKVTFPHALEELFPEWLLLLFPQEDINQDIDLVHVIWPSTNLNVELLSIYHHGPCLSKNSGYMELECKSDHLIIEDNNHFHSYALIISLIKNLATQEDYSFPLQSKE</sequence>